<keyword evidence="8" id="KW-0830">Ubiquinone</keyword>
<feature type="transmembrane region" description="Helical" evidence="5">
    <location>
        <begin position="417"/>
        <end position="442"/>
    </location>
</feature>
<feature type="transmembrane region" description="Helical" evidence="5">
    <location>
        <begin position="454"/>
        <end position="477"/>
    </location>
</feature>
<feature type="transmembrane region" description="Helical" evidence="5">
    <location>
        <begin position="145"/>
        <end position="164"/>
    </location>
</feature>
<evidence type="ECO:0000313" key="8">
    <source>
        <dbReference type="EMBL" id="SFV59256.1"/>
    </source>
</evidence>
<dbReference type="InterPro" id="IPR003945">
    <property type="entry name" value="NU5C-like"/>
</dbReference>
<evidence type="ECO:0000256" key="2">
    <source>
        <dbReference type="ARBA" id="ARBA00022692"/>
    </source>
</evidence>
<dbReference type="Pfam" id="PF00361">
    <property type="entry name" value="Proton_antipo_M"/>
    <property type="match status" value="1"/>
</dbReference>
<organism evidence="8">
    <name type="scientific">hydrothermal vent metagenome</name>
    <dbReference type="NCBI Taxonomy" id="652676"/>
    <lineage>
        <taxon>unclassified sequences</taxon>
        <taxon>metagenomes</taxon>
        <taxon>ecological metagenomes</taxon>
    </lineage>
</organism>
<keyword evidence="8" id="KW-0560">Oxidoreductase</keyword>
<feature type="transmembrane region" description="Helical" evidence="5">
    <location>
        <begin position="122"/>
        <end position="139"/>
    </location>
</feature>
<feature type="transmembrane region" description="Helical" evidence="5">
    <location>
        <begin position="340"/>
        <end position="361"/>
    </location>
</feature>
<feature type="transmembrane region" description="Helical" evidence="5">
    <location>
        <begin position="377"/>
        <end position="397"/>
    </location>
</feature>
<feature type="domain" description="NADH:quinone oxidoreductase/Mrp antiporter transmembrane" evidence="6">
    <location>
        <begin position="139"/>
        <end position="429"/>
    </location>
</feature>
<evidence type="ECO:0000256" key="3">
    <source>
        <dbReference type="ARBA" id="ARBA00022989"/>
    </source>
</evidence>
<dbReference type="Gene3D" id="1.20.5.2700">
    <property type="match status" value="1"/>
</dbReference>
<feature type="transmembrane region" description="Helical" evidence="5">
    <location>
        <begin position="256"/>
        <end position="278"/>
    </location>
</feature>
<dbReference type="PRINTS" id="PR01435">
    <property type="entry name" value="NPOXDRDTASE5"/>
</dbReference>
<dbReference type="NCBIfam" id="TIGR01974">
    <property type="entry name" value="NDH_I_L"/>
    <property type="match status" value="1"/>
</dbReference>
<feature type="transmembrane region" description="Helical" evidence="5">
    <location>
        <begin position="219"/>
        <end position="244"/>
    </location>
</feature>
<evidence type="ECO:0000256" key="5">
    <source>
        <dbReference type="SAM" id="Phobius"/>
    </source>
</evidence>
<dbReference type="EC" id="1.6.5.3" evidence="8"/>
<dbReference type="EMBL" id="FPHG01000038">
    <property type="protein sequence ID" value="SFV59256.1"/>
    <property type="molecule type" value="Genomic_DNA"/>
</dbReference>
<dbReference type="AlphaFoldDB" id="A0A1W1C0H9"/>
<dbReference type="InterPro" id="IPR001750">
    <property type="entry name" value="ND/Mrp_TM"/>
</dbReference>
<dbReference type="GO" id="GO:0008137">
    <property type="term" value="F:NADH dehydrogenase (ubiquinone) activity"/>
    <property type="evidence" value="ECO:0007669"/>
    <property type="project" value="InterPro"/>
</dbReference>
<feature type="domain" description="NADH-Ubiquinone oxidoreductase (complex I) chain 5 N-terminal" evidence="7">
    <location>
        <begin position="73"/>
        <end position="123"/>
    </location>
</feature>
<dbReference type="PRINTS" id="PR01434">
    <property type="entry name" value="NADHDHGNASE5"/>
</dbReference>
<dbReference type="PANTHER" id="PTHR42829:SF2">
    <property type="entry name" value="NADH-UBIQUINONE OXIDOREDUCTASE CHAIN 5"/>
    <property type="match status" value="1"/>
</dbReference>
<feature type="transmembrane region" description="Helical" evidence="5">
    <location>
        <begin position="312"/>
        <end position="334"/>
    </location>
</feature>
<dbReference type="InterPro" id="IPR001516">
    <property type="entry name" value="Proton_antipo_N"/>
</dbReference>
<sequence length="630" mass="69458">MISLSLIVLIPFLSSFILAFTYLFSSSEDNKESFYSTFGVLAPLISAILSFIVAGELFSMDSNLYLQYTLFNWITIGDLNINLAFMADRLTAVMLLFITSIGTLIHIYAVGYMHKDEGYGKFFSYFNLFIGSMLLLVLADNPIIMFVGWELVGLSSYLLISFYHKDRENVKAGNKAFILNRVGDFGFIMGISLLFISLGDSGFTFEAIENNILLIDNQTLTVIGLLLFVGAMGKSAQIPLFVWLPDAMAGPTPVSALIHAATMVTAGVYMVARFSFIYNEVPDVGEFIAIIGASSALFASIIASFQTDIKKILAYSTMSQLGYMFIAVGLGAYSSGIFHVFTHAFFKALLFMGAGAVIIALHHEQNIFKMGGLKKDLGVVFVTMFIATLAISGIPPFAGFFSKDAIILTAFASEHYIIWAMATVTAFLTAYYMFRLIFVVFYAPAKESKRLEPLSFSMTMPLVILAIGSATVGFLGVPEAYGGENIFSSFISLPDKTYHLTHQTEYILGAINIFGALVAIFISYKLFANGSEEGVKEAKIWKKIIFNKFYIDEVYDIIFVKSLLSISHFLNHIIDNKIINGSINLIVYGYLKSANLFSLLQNGKVRYYSLHILVGMSLVSIALLILLGGL</sequence>
<dbReference type="GO" id="GO:0042773">
    <property type="term" value="P:ATP synthesis coupled electron transport"/>
    <property type="evidence" value="ECO:0007669"/>
    <property type="project" value="InterPro"/>
</dbReference>
<feature type="transmembrane region" description="Helical" evidence="5">
    <location>
        <begin position="607"/>
        <end position="627"/>
    </location>
</feature>
<dbReference type="PANTHER" id="PTHR42829">
    <property type="entry name" value="NADH-UBIQUINONE OXIDOREDUCTASE CHAIN 5"/>
    <property type="match status" value="1"/>
</dbReference>
<feature type="transmembrane region" description="Helical" evidence="5">
    <location>
        <begin position="284"/>
        <end position="305"/>
    </location>
</feature>
<evidence type="ECO:0000256" key="1">
    <source>
        <dbReference type="ARBA" id="ARBA00004141"/>
    </source>
</evidence>
<evidence type="ECO:0000259" key="6">
    <source>
        <dbReference type="Pfam" id="PF00361"/>
    </source>
</evidence>
<keyword evidence="3 5" id="KW-1133">Transmembrane helix</keyword>
<feature type="transmembrane region" description="Helical" evidence="5">
    <location>
        <begin position="506"/>
        <end position="527"/>
    </location>
</feature>
<protein>
    <submittedName>
        <fullName evidence="8">NADH-ubiquinone oxidoreductase chain L</fullName>
        <ecNumber evidence="8">1.6.5.3</ecNumber>
    </submittedName>
</protein>
<gene>
    <name evidence="8" type="ORF">MNB_SV-9-722</name>
</gene>
<reference evidence="8" key="1">
    <citation type="submission" date="2016-10" db="EMBL/GenBank/DDBJ databases">
        <authorList>
            <person name="de Groot N.N."/>
        </authorList>
    </citation>
    <scope>NUCLEOTIDE SEQUENCE</scope>
</reference>
<dbReference type="Pfam" id="PF00662">
    <property type="entry name" value="Proton_antipo_N"/>
    <property type="match status" value="1"/>
</dbReference>
<comment type="subcellular location">
    <subcellularLocation>
        <location evidence="1">Membrane</location>
        <topology evidence="1">Multi-pass membrane protein</topology>
    </subcellularLocation>
</comment>
<keyword evidence="4 5" id="KW-0472">Membrane</keyword>
<name>A0A1W1C0H9_9ZZZZ</name>
<dbReference type="NCBIfam" id="NF005141">
    <property type="entry name" value="PRK06590.1"/>
    <property type="match status" value="1"/>
</dbReference>
<feature type="transmembrane region" description="Helical" evidence="5">
    <location>
        <begin position="176"/>
        <end position="199"/>
    </location>
</feature>
<evidence type="ECO:0000259" key="7">
    <source>
        <dbReference type="Pfam" id="PF00662"/>
    </source>
</evidence>
<feature type="transmembrane region" description="Helical" evidence="5">
    <location>
        <begin position="35"/>
        <end position="58"/>
    </location>
</feature>
<feature type="transmembrane region" description="Helical" evidence="5">
    <location>
        <begin position="91"/>
        <end position="110"/>
    </location>
</feature>
<dbReference type="InterPro" id="IPR018393">
    <property type="entry name" value="NADHpl_OxRdtase_5_subgr"/>
</dbReference>
<keyword evidence="2 5" id="KW-0812">Transmembrane</keyword>
<dbReference type="GO" id="GO:0016020">
    <property type="term" value="C:membrane"/>
    <property type="evidence" value="ECO:0007669"/>
    <property type="project" value="UniProtKB-SubCell"/>
</dbReference>
<proteinExistence type="predicted"/>
<evidence type="ECO:0000256" key="4">
    <source>
        <dbReference type="ARBA" id="ARBA00023136"/>
    </source>
</evidence>
<dbReference type="GO" id="GO:0015990">
    <property type="term" value="P:electron transport coupled proton transport"/>
    <property type="evidence" value="ECO:0007669"/>
    <property type="project" value="TreeGrafter"/>
</dbReference>
<accession>A0A1W1C0H9</accession>
<dbReference type="GO" id="GO:0003954">
    <property type="term" value="F:NADH dehydrogenase activity"/>
    <property type="evidence" value="ECO:0007669"/>
    <property type="project" value="TreeGrafter"/>
</dbReference>